<organism evidence="3 4">
    <name type="scientific">Lithospermum erythrorhizon</name>
    <name type="common">Purple gromwell</name>
    <name type="synonym">Lithospermum officinale var. erythrorhizon</name>
    <dbReference type="NCBI Taxonomy" id="34254"/>
    <lineage>
        <taxon>Eukaryota</taxon>
        <taxon>Viridiplantae</taxon>
        <taxon>Streptophyta</taxon>
        <taxon>Embryophyta</taxon>
        <taxon>Tracheophyta</taxon>
        <taxon>Spermatophyta</taxon>
        <taxon>Magnoliopsida</taxon>
        <taxon>eudicotyledons</taxon>
        <taxon>Gunneridae</taxon>
        <taxon>Pentapetalae</taxon>
        <taxon>asterids</taxon>
        <taxon>lamiids</taxon>
        <taxon>Boraginales</taxon>
        <taxon>Boraginaceae</taxon>
        <taxon>Boraginoideae</taxon>
        <taxon>Lithospermeae</taxon>
        <taxon>Lithospermum</taxon>
    </lineage>
</organism>
<keyword evidence="4" id="KW-1185">Reference proteome</keyword>
<dbReference type="Proteomes" id="UP001454036">
    <property type="component" value="Unassembled WGS sequence"/>
</dbReference>
<dbReference type="GO" id="GO:0010150">
    <property type="term" value="P:leaf senescence"/>
    <property type="evidence" value="ECO:0007669"/>
    <property type="project" value="UniProtKB-ARBA"/>
</dbReference>
<evidence type="ECO:0000313" key="3">
    <source>
        <dbReference type="EMBL" id="GAA0171750.1"/>
    </source>
</evidence>
<name>A0AAV3R793_LITER</name>
<evidence type="ECO:0000256" key="2">
    <source>
        <dbReference type="SAM" id="MobiDB-lite"/>
    </source>
</evidence>
<comment type="similarity">
    <text evidence="1">Belongs to the senescence regulator S40 family.</text>
</comment>
<dbReference type="PANTHER" id="PTHR33083:SF49">
    <property type="entry name" value="SENESCENCE REGULATOR"/>
    <property type="match status" value="1"/>
</dbReference>
<gene>
    <name evidence="3" type="ORF">LIER_25713</name>
</gene>
<reference evidence="3 4" key="1">
    <citation type="submission" date="2024-01" db="EMBL/GenBank/DDBJ databases">
        <title>The complete chloroplast genome sequence of Lithospermum erythrorhizon: insights into the phylogenetic relationship among Boraginaceae species and the maternal lineages of purple gromwells.</title>
        <authorList>
            <person name="Okada T."/>
            <person name="Watanabe K."/>
        </authorList>
    </citation>
    <scope>NUCLEOTIDE SEQUENCE [LARGE SCALE GENOMIC DNA]</scope>
</reference>
<evidence type="ECO:0000256" key="1">
    <source>
        <dbReference type="ARBA" id="ARBA00034773"/>
    </source>
</evidence>
<dbReference type="PANTHER" id="PTHR33083">
    <property type="entry name" value="EXPRESSED PROTEIN"/>
    <property type="match status" value="1"/>
</dbReference>
<dbReference type="InterPro" id="IPR007608">
    <property type="entry name" value="Senescence_reg_S40"/>
</dbReference>
<dbReference type="AlphaFoldDB" id="A0AAV3R793"/>
<comment type="caution">
    <text evidence="3">The sequence shown here is derived from an EMBL/GenBank/DDBJ whole genome shotgun (WGS) entry which is preliminary data.</text>
</comment>
<accession>A0AAV3R793</accession>
<protein>
    <submittedName>
        <fullName evidence="3">Uncharacterized protein</fullName>
    </submittedName>
</protein>
<evidence type="ECO:0000313" key="4">
    <source>
        <dbReference type="Proteomes" id="UP001454036"/>
    </source>
</evidence>
<dbReference type="Pfam" id="PF04520">
    <property type="entry name" value="Senescence_reg"/>
    <property type="match status" value="1"/>
</dbReference>
<sequence>MGEEFQECEVMFQQDHVVEVNKEAIQGGNELYSREFKNCNNGSSSNNNRGAKRKKLNNKNNKTCSLPLKIPDGNRWFEYVDYDDEYGGVGGEFVPPHLIVRQRLAEEMMGFSVCIGKGRTLKGRDLRQVRNFILRMTGFLES</sequence>
<feature type="region of interest" description="Disordered" evidence="2">
    <location>
        <begin position="38"/>
        <end position="59"/>
    </location>
</feature>
<dbReference type="EMBL" id="BAABME010007802">
    <property type="protein sequence ID" value="GAA0171750.1"/>
    <property type="molecule type" value="Genomic_DNA"/>
</dbReference>
<feature type="compositionally biased region" description="Low complexity" evidence="2">
    <location>
        <begin position="38"/>
        <end position="49"/>
    </location>
</feature>
<proteinExistence type="inferred from homology"/>